<keyword evidence="4" id="KW-1185">Reference proteome</keyword>
<dbReference type="AlphaFoldDB" id="A0A0D2K6N8"/>
<dbReference type="VEuPathDB" id="FungiDB:Z520_12248"/>
<dbReference type="Pfam" id="PF25545">
    <property type="entry name" value="DUF7924"/>
    <property type="match status" value="1"/>
</dbReference>
<evidence type="ECO:0000259" key="2">
    <source>
        <dbReference type="Pfam" id="PF25545"/>
    </source>
</evidence>
<evidence type="ECO:0000313" key="3">
    <source>
        <dbReference type="EMBL" id="KIX92033.1"/>
    </source>
</evidence>
<dbReference type="RefSeq" id="XP_016626156.1">
    <property type="nucleotide sequence ID" value="XM_016782735.1"/>
</dbReference>
<name>A0A0D2K6N8_9EURO</name>
<dbReference type="STRING" id="1442371.A0A0D2K6N8"/>
<accession>A0A0D2K6N8</accession>
<reference evidence="3 4" key="1">
    <citation type="submission" date="2015-01" db="EMBL/GenBank/DDBJ databases">
        <title>The Genome Sequence of Fonsecaea multimorphosa CBS 102226.</title>
        <authorList>
            <consortium name="The Broad Institute Genomics Platform"/>
            <person name="Cuomo C."/>
            <person name="de Hoog S."/>
            <person name="Gorbushina A."/>
            <person name="Stielow B."/>
            <person name="Teixiera M."/>
            <person name="Abouelleil A."/>
            <person name="Chapman S.B."/>
            <person name="Priest M."/>
            <person name="Young S.K."/>
            <person name="Wortman J."/>
            <person name="Nusbaum C."/>
            <person name="Birren B."/>
        </authorList>
    </citation>
    <scope>NUCLEOTIDE SEQUENCE [LARGE SCALE GENOMIC DNA]</scope>
    <source>
        <strain evidence="3 4">CBS 102226</strain>
    </source>
</reference>
<evidence type="ECO:0000256" key="1">
    <source>
        <dbReference type="SAM" id="MobiDB-lite"/>
    </source>
</evidence>
<gene>
    <name evidence="3" type="ORF">Z520_12248</name>
</gene>
<proteinExistence type="predicted"/>
<sequence length="198" mass="22933">MPHLEFYSLGFNLDVIGSSLDEKRPRMPREDLNCYNIDPRREKRSNTPATSATVNGEETLYYRHKIKEFAFGEEGGKHKWPSYKWTSYPFTLNVCQIFAPALLKRLAAVIDELPDPLTPTPEPAHIDSLDVQSSQDDSSALESQDEGFRKPRQGGLLEVTRLRIMIWNQQQHLEQERKDAKDREMMLVAQLEQQRKDS</sequence>
<dbReference type="Proteomes" id="UP000053411">
    <property type="component" value="Unassembled WGS sequence"/>
</dbReference>
<dbReference type="EMBL" id="KN848112">
    <property type="protein sequence ID" value="KIX92033.1"/>
    <property type="molecule type" value="Genomic_DNA"/>
</dbReference>
<organism evidence="3 4">
    <name type="scientific">Fonsecaea multimorphosa CBS 102226</name>
    <dbReference type="NCBI Taxonomy" id="1442371"/>
    <lineage>
        <taxon>Eukaryota</taxon>
        <taxon>Fungi</taxon>
        <taxon>Dikarya</taxon>
        <taxon>Ascomycota</taxon>
        <taxon>Pezizomycotina</taxon>
        <taxon>Eurotiomycetes</taxon>
        <taxon>Chaetothyriomycetidae</taxon>
        <taxon>Chaetothyriales</taxon>
        <taxon>Herpotrichiellaceae</taxon>
        <taxon>Fonsecaea</taxon>
    </lineage>
</organism>
<feature type="compositionally biased region" description="Low complexity" evidence="1">
    <location>
        <begin position="129"/>
        <end position="138"/>
    </location>
</feature>
<dbReference type="OrthoDB" id="5400850at2759"/>
<dbReference type="GeneID" id="27717994"/>
<feature type="domain" description="DUF7924" evidence="2">
    <location>
        <begin position="53"/>
        <end position="110"/>
    </location>
</feature>
<dbReference type="InterPro" id="IPR057684">
    <property type="entry name" value="DUF7924"/>
</dbReference>
<feature type="region of interest" description="Disordered" evidence="1">
    <location>
        <begin position="117"/>
        <end position="152"/>
    </location>
</feature>
<evidence type="ECO:0000313" key="4">
    <source>
        <dbReference type="Proteomes" id="UP000053411"/>
    </source>
</evidence>
<protein>
    <recommendedName>
        <fullName evidence="2">DUF7924 domain-containing protein</fullName>
    </recommendedName>
</protein>